<dbReference type="Pfam" id="PF12710">
    <property type="entry name" value="HAD"/>
    <property type="match status" value="1"/>
</dbReference>
<accession>A0ABQ5YSV5</accession>
<organism evidence="7 8">
    <name type="scientific">Limnobacter litoralis</name>
    <dbReference type="NCBI Taxonomy" id="481366"/>
    <lineage>
        <taxon>Bacteria</taxon>
        <taxon>Pseudomonadati</taxon>
        <taxon>Pseudomonadota</taxon>
        <taxon>Betaproteobacteria</taxon>
        <taxon>Burkholderiales</taxon>
        <taxon>Burkholderiaceae</taxon>
        <taxon>Limnobacter</taxon>
    </lineage>
</organism>
<comment type="caution">
    <text evidence="7">The sequence shown here is derived from an EMBL/GenBank/DDBJ whole genome shotgun (WGS) entry which is preliminary data.</text>
</comment>
<dbReference type="InterPro" id="IPR023214">
    <property type="entry name" value="HAD_sf"/>
</dbReference>
<dbReference type="InterPro" id="IPR039653">
    <property type="entry name" value="Prenyltransferase"/>
</dbReference>
<feature type="transmembrane region" description="Helical" evidence="6">
    <location>
        <begin position="315"/>
        <end position="334"/>
    </location>
</feature>
<sequence>MPSTRPPVYVDLDGTLSPSDLLLEACLQLVRLRFLNVFLLIAWALKGAWYFKSKLATCIQPDTELFPIRAGLLDELVALKAEGHRLVLATASVESWVLPIAARLGLFDAVIASRTSNLKGVRKLRAIESDAGGQPFVYYGDSAADIPVWKAAQRPVAVAPSWRTRLKAKAAGVQLEVFQVKGDTAFKVISRAMRVQQWAKNALLFLPLVAAHQLNAHLWLQMLMGFVAFGLVASATYIWNDLMDLVPDRHHPRKRLRPMASGALSPASALLLMFFLALAGFALSLLAAGGAFTSVLLAYTALTLLYTFRLKRVPFVDVLTLALLYTVRVIAGGLATGIEVSSWLLAISLFVFLSLALVKRCAELEFLQFEGVEPSGRGYRMSDLGYLVSMGISSGFVAVLVLALYVDSQNGSMLYHQPKFLWGICPIFLYWLMRIWILTSRREMIDDPVHFAIHDRVSWLVLVCMVVLAALAV</sequence>
<dbReference type="Gene3D" id="1.10.357.140">
    <property type="entry name" value="UbiA prenyltransferase"/>
    <property type="match status" value="1"/>
</dbReference>
<reference evidence="8" key="1">
    <citation type="journal article" date="2019" name="Int. J. Syst. Evol. Microbiol.">
        <title>The Global Catalogue of Microorganisms (GCM) 10K type strain sequencing project: providing services to taxonomists for standard genome sequencing and annotation.</title>
        <authorList>
            <consortium name="The Broad Institute Genomics Platform"/>
            <consortium name="The Broad Institute Genome Sequencing Center for Infectious Disease"/>
            <person name="Wu L."/>
            <person name="Ma J."/>
        </authorList>
    </citation>
    <scope>NUCLEOTIDE SEQUENCE [LARGE SCALE GENOMIC DNA]</scope>
    <source>
        <strain evidence="8">NBRC 105857</strain>
    </source>
</reference>
<dbReference type="Gene3D" id="3.40.50.1000">
    <property type="entry name" value="HAD superfamily/HAD-like"/>
    <property type="match status" value="1"/>
</dbReference>
<keyword evidence="2" id="KW-1003">Cell membrane</keyword>
<dbReference type="InterPro" id="IPR000537">
    <property type="entry name" value="UbiA_prenyltransferase"/>
</dbReference>
<feature type="transmembrane region" description="Helical" evidence="6">
    <location>
        <begin position="451"/>
        <end position="472"/>
    </location>
</feature>
<feature type="transmembrane region" description="Helical" evidence="6">
    <location>
        <begin position="220"/>
        <end position="239"/>
    </location>
</feature>
<dbReference type="PANTHER" id="PTHR11048">
    <property type="entry name" value="PRENYLTRANSFERASES"/>
    <property type="match status" value="1"/>
</dbReference>
<comment type="subcellular location">
    <subcellularLocation>
        <location evidence="1">Membrane</location>
        <topology evidence="1">Multi-pass membrane protein</topology>
    </subcellularLocation>
</comment>
<evidence type="ECO:0000256" key="3">
    <source>
        <dbReference type="ARBA" id="ARBA00022692"/>
    </source>
</evidence>
<keyword evidence="3 6" id="KW-0812">Transmembrane</keyword>
<dbReference type="InterPro" id="IPR036412">
    <property type="entry name" value="HAD-like_sf"/>
</dbReference>
<keyword evidence="4 6" id="KW-1133">Transmembrane helix</keyword>
<dbReference type="InterPro" id="IPR044878">
    <property type="entry name" value="UbiA_sf"/>
</dbReference>
<dbReference type="EMBL" id="BSOJ01000028">
    <property type="protein sequence ID" value="GLR27147.1"/>
    <property type="molecule type" value="Genomic_DNA"/>
</dbReference>
<evidence type="ECO:0000313" key="8">
    <source>
        <dbReference type="Proteomes" id="UP001156664"/>
    </source>
</evidence>
<dbReference type="NCBIfam" id="NF006088">
    <property type="entry name" value="PRK08238.1"/>
    <property type="match status" value="1"/>
</dbReference>
<keyword evidence="5 6" id="KW-0472">Membrane</keyword>
<evidence type="ECO:0000256" key="1">
    <source>
        <dbReference type="ARBA" id="ARBA00004141"/>
    </source>
</evidence>
<protein>
    <submittedName>
        <fullName evidence="7">Membrane protein</fullName>
    </submittedName>
</protein>
<gene>
    <name evidence="7" type="ORF">GCM10007875_22380</name>
</gene>
<dbReference type="Pfam" id="PF01040">
    <property type="entry name" value="UbiA"/>
    <property type="match status" value="1"/>
</dbReference>
<feature type="transmembrane region" description="Helical" evidence="6">
    <location>
        <begin position="285"/>
        <end position="308"/>
    </location>
</feature>
<feature type="transmembrane region" description="Helical" evidence="6">
    <location>
        <begin position="420"/>
        <end position="439"/>
    </location>
</feature>
<feature type="transmembrane region" description="Helical" evidence="6">
    <location>
        <begin position="340"/>
        <end position="358"/>
    </location>
</feature>
<feature type="transmembrane region" description="Helical" evidence="6">
    <location>
        <begin position="260"/>
        <end position="279"/>
    </location>
</feature>
<dbReference type="Proteomes" id="UP001156664">
    <property type="component" value="Unassembled WGS sequence"/>
</dbReference>
<feature type="transmembrane region" description="Helical" evidence="6">
    <location>
        <begin position="384"/>
        <end position="405"/>
    </location>
</feature>
<dbReference type="SUPFAM" id="SSF56784">
    <property type="entry name" value="HAD-like"/>
    <property type="match status" value="1"/>
</dbReference>
<dbReference type="CDD" id="cd13963">
    <property type="entry name" value="PT_UbiA_2"/>
    <property type="match status" value="1"/>
</dbReference>
<evidence type="ECO:0000256" key="5">
    <source>
        <dbReference type="ARBA" id="ARBA00023136"/>
    </source>
</evidence>
<evidence type="ECO:0000256" key="2">
    <source>
        <dbReference type="ARBA" id="ARBA00022475"/>
    </source>
</evidence>
<dbReference type="PANTHER" id="PTHR11048:SF5">
    <property type="entry name" value="DECAPRENYL-PHOSPHATE PHOSPHORIBOSYLTRANSFERASE"/>
    <property type="match status" value="1"/>
</dbReference>
<evidence type="ECO:0000256" key="4">
    <source>
        <dbReference type="ARBA" id="ARBA00022989"/>
    </source>
</evidence>
<name>A0ABQ5YSV5_9BURK</name>
<keyword evidence="8" id="KW-1185">Reference proteome</keyword>
<evidence type="ECO:0000313" key="7">
    <source>
        <dbReference type="EMBL" id="GLR27147.1"/>
    </source>
</evidence>
<evidence type="ECO:0000256" key="6">
    <source>
        <dbReference type="SAM" id="Phobius"/>
    </source>
</evidence>
<proteinExistence type="predicted"/>
<dbReference type="RefSeq" id="WP_284281878.1">
    <property type="nucleotide sequence ID" value="NZ_BSOJ01000028.1"/>
</dbReference>